<gene>
    <name evidence="16" type="ORF">K7G82_17800</name>
</gene>
<evidence type="ECO:0000313" key="16">
    <source>
        <dbReference type="EMBL" id="MBY8824163.1"/>
    </source>
</evidence>
<keyword evidence="7" id="KW-0406">Ion transport</keyword>
<protein>
    <submittedName>
        <fullName evidence="16">TonB-dependent receptor</fullName>
    </submittedName>
</protein>
<keyword evidence="9 11" id="KW-0472">Membrane</keyword>
<keyword evidence="6" id="KW-0408">Iron</keyword>
<evidence type="ECO:0000256" key="7">
    <source>
        <dbReference type="ARBA" id="ARBA00023065"/>
    </source>
</evidence>
<evidence type="ECO:0000313" key="17">
    <source>
        <dbReference type="Proteomes" id="UP000706039"/>
    </source>
</evidence>
<keyword evidence="2 11" id="KW-0813">Transport</keyword>
<feature type="domain" description="TonB-dependent receptor-like beta-barrel" evidence="14">
    <location>
        <begin position="308"/>
        <end position="698"/>
    </location>
</feature>
<dbReference type="Gene3D" id="2.40.170.20">
    <property type="entry name" value="TonB-dependent receptor, beta-barrel domain"/>
    <property type="match status" value="1"/>
</dbReference>
<dbReference type="Pfam" id="PF00593">
    <property type="entry name" value="TonB_dep_Rec_b-barrel"/>
    <property type="match status" value="1"/>
</dbReference>
<keyword evidence="4" id="KW-0410">Iron transport</keyword>
<dbReference type="PANTHER" id="PTHR32552">
    <property type="entry name" value="FERRICHROME IRON RECEPTOR-RELATED"/>
    <property type="match status" value="1"/>
</dbReference>
<organism evidence="16 17">
    <name type="scientific">Sphingomonas colocasiae</name>
    <dbReference type="NCBI Taxonomy" id="1848973"/>
    <lineage>
        <taxon>Bacteria</taxon>
        <taxon>Pseudomonadati</taxon>
        <taxon>Pseudomonadota</taxon>
        <taxon>Alphaproteobacteria</taxon>
        <taxon>Sphingomonadales</taxon>
        <taxon>Sphingomonadaceae</taxon>
        <taxon>Sphingomonas</taxon>
    </lineage>
</organism>
<evidence type="ECO:0000256" key="3">
    <source>
        <dbReference type="ARBA" id="ARBA00022452"/>
    </source>
</evidence>
<evidence type="ECO:0000256" key="4">
    <source>
        <dbReference type="ARBA" id="ARBA00022496"/>
    </source>
</evidence>
<keyword evidence="3 11" id="KW-1134">Transmembrane beta strand</keyword>
<evidence type="ECO:0000259" key="15">
    <source>
        <dbReference type="Pfam" id="PF07715"/>
    </source>
</evidence>
<dbReference type="InterPro" id="IPR000531">
    <property type="entry name" value="Beta-barrel_TonB"/>
</dbReference>
<keyword evidence="10 11" id="KW-0998">Cell outer membrane</keyword>
<accession>A0ABS7PSG5</accession>
<comment type="similarity">
    <text evidence="11 12">Belongs to the TonB-dependent receptor family.</text>
</comment>
<evidence type="ECO:0000256" key="1">
    <source>
        <dbReference type="ARBA" id="ARBA00004571"/>
    </source>
</evidence>
<evidence type="ECO:0000256" key="6">
    <source>
        <dbReference type="ARBA" id="ARBA00023004"/>
    </source>
</evidence>
<dbReference type="SUPFAM" id="SSF56935">
    <property type="entry name" value="Porins"/>
    <property type="match status" value="1"/>
</dbReference>
<dbReference type="RefSeq" id="WP_222991249.1">
    <property type="nucleotide sequence ID" value="NZ_JAINVV010000008.1"/>
</dbReference>
<evidence type="ECO:0000256" key="13">
    <source>
        <dbReference type="SAM" id="SignalP"/>
    </source>
</evidence>
<dbReference type="InterPro" id="IPR012910">
    <property type="entry name" value="Plug_dom"/>
</dbReference>
<comment type="caution">
    <text evidence="16">The sequence shown here is derived from an EMBL/GenBank/DDBJ whole genome shotgun (WGS) entry which is preliminary data.</text>
</comment>
<sequence>MTRIAKLCLGAAIMLPVPVFAQAEPQAAAADATVDEAGSDIVVTGSRLRQESVQETPVAVAVLSSAQVEALNGSNLIALSGNVPNLTVSTLGTAPANPVISLRGFLTQAADISIEPGVPVYIDGVYQPIISGSMSDLFDVDRIEVLRGPQGTTLGKNASAGAVLVTRSRPTGEFDGRLNVEYGSYNLFQAQGLINFPIAEGVLAGKVYANFRRRDDWVKNLAVPGGDMGGEKRGSVRAALLFTPSADFTYYLTADYIWDRSSQMGGRPVPLPRDRICAVYGECTQDFRLGTTRSGNTIKPRVDDINITGVGDWKLGGVKISSITGYRNFDEFNANDFDKTPFPALELYRADTTLEMFSQEVRITSEEMGGLDLDGRLAWLLAGYYSHSDAYQNNGQNVFGNQLMVAQRSVRDTFALFGRLDFDLTDKLTVSGGIRHSWDKTVHYFAPAIPGTTPPDPINREQGKWENTSIEAGAQYKFDSTKMLYLRYAEGYRGGGFLGTPASVAAARSYRPETSRSYEVGLKSEWLDRAFQFNLTLFRTEFTDLQKQVARTGAGGTLVQVIDNAADAVTQGVEIEAVLRPINGFNVSISASYLDAYYKDYLSQDAAGNSIDLSGLPFQFAPKYVVSVNPTYEWHLSEGLGFEKARIGARLRFTDEYEISSAVPPSPVGHQPSFATVDLSADLINARGISFGVYANNLLDQRFLAYGNEPSNLIAFQIDDIGRTFGAKLSFRF</sequence>
<keyword evidence="8 12" id="KW-0798">TonB box</keyword>
<dbReference type="CDD" id="cd01347">
    <property type="entry name" value="ligand_gated_channel"/>
    <property type="match status" value="1"/>
</dbReference>
<keyword evidence="5 11" id="KW-0812">Transmembrane</keyword>
<feature type="signal peptide" evidence="13">
    <location>
        <begin position="1"/>
        <end position="21"/>
    </location>
</feature>
<dbReference type="InterPro" id="IPR036942">
    <property type="entry name" value="Beta-barrel_TonB_sf"/>
</dbReference>
<name>A0ABS7PSG5_9SPHN</name>
<proteinExistence type="inferred from homology"/>
<evidence type="ECO:0000256" key="8">
    <source>
        <dbReference type="ARBA" id="ARBA00023077"/>
    </source>
</evidence>
<dbReference type="InterPro" id="IPR039426">
    <property type="entry name" value="TonB-dep_rcpt-like"/>
</dbReference>
<feature type="chain" id="PRO_5046779409" evidence="13">
    <location>
        <begin position="22"/>
        <end position="733"/>
    </location>
</feature>
<dbReference type="Proteomes" id="UP000706039">
    <property type="component" value="Unassembled WGS sequence"/>
</dbReference>
<evidence type="ECO:0000256" key="11">
    <source>
        <dbReference type="PROSITE-ProRule" id="PRU01360"/>
    </source>
</evidence>
<reference evidence="16 17" key="1">
    <citation type="submission" date="2021-08" db="EMBL/GenBank/DDBJ databases">
        <authorList>
            <person name="Tuo L."/>
        </authorList>
    </citation>
    <scope>NUCLEOTIDE SEQUENCE [LARGE SCALE GENOMIC DNA]</scope>
    <source>
        <strain evidence="16 17">JCM 31229</strain>
    </source>
</reference>
<dbReference type="PROSITE" id="PS52016">
    <property type="entry name" value="TONB_DEPENDENT_REC_3"/>
    <property type="match status" value="1"/>
</dbReference>
<dbReference type="PANTHER" id="PTHR32552:SF81">
    <property type="entry name" value="TONB-DEPENDENT OUTER MEMBRANE RECEPTOR"/>
    <property type="match status" value="1"/>
</dbReference>
<feature type="domain" description="TonB-dependent receptor plug" evidence="15">
    <location>
        <begin position="53"/>
        <end position="162"/>
    </location>
</feature>
<comment type="subcellular location">
    <subcellularLocation>
        <location evidence="1 11">Cell outer membrane</location>
        <topology evidence="1 11">Multi-pass membrane protein</topology>
    </subcellularLocation>
</comment>
<dbReference type="Pfam" id="PF07715">
    <property type="entry name" value="Plug"/>
    <property type="match status" value="1"/>
</dbReference>
<dbReference type="EMBL" id="JAINVV010000008">
    <property type="protein sequence ID" value="MBY8824163.1"/>
    <property type="molecule type" value="Genomic_DNA"/>
</dbReference>
<evidence type="ECO:0000256" key="12">
    <source>
        <dbReference type="RuleBase" id="RU003357"/>
    </source>
</evidence>
<evidence type="ECO:0000259" key="14">
    <source>
        <dbReference type="Pfam" id="PF00593"/>
    </source>
</evidence>
<evidence type="ECO:0000256" key="2">
    <source>
        <dbReference type="ARBA" id="ARBA00022448"/>
    </source>
</evidence>
<keyword evidence="17" id="KW-1185">Reference proteome</keyword>
<evidence type="ECO:0000256" key="5">
    <source>
        <dbReference type="ARBA" id="ARBA00022692"/>
    </source>
</evidence>
<keyword evidence="16" id="KW-0675">Receptor</keyword>
<evidence type="ECO:0000256" key="9">
    <source>
        <dbReference type="ARBA" id="ARBA00023136"/>
    </source>
</evidence>
<evidence type="ECO:0000256" key="10">
    <source>
        <dbReference type="ARBA" id="ARBA00023237"/>
    </source>
</evidence>
<keyword evidence="13" id="KW-0732">Signal</keyword>